<proteinExistence type="inferred from homology"/>
<dbReference type="EMBL" id="MHIB01000027">
    <property type="protein sequence ID" value="OGY43918.1"/>
    <property type="molecule type" value="Genomic_DNA"/>
</dbReference>
<name>A0A1G1XV53_9BACT</name>
<comment type="similarity">
    <text evidence="1 3">Belongs to the bacterial ribosomal protein bS6 family.</text>
</comment>
<dbReference type="InterPro" id="IPR000529">
    <property type="entry name" value="Ribosomal_bS6"/>
</dbReference>
<comment type="caution">
    <text evidence="4">The sequence shown here is derived from an EMBL/GenBank/DDBJ whole genome shotgun (WGS) entry which is preliminary data.</text>
</comment>
<dbReference type="CDD" id="cd00473">
    <property type="entry name" value="bS6"/>
    <property type="match status" value="1"/>
</dbReference>
<evidence type="ECO:0000313" key="4">
    <source>
        <dbReference type="EMBL" id="OGY43918.1"/>
    </source>
</evidence>
<comment type="function">
    <text evidence="3">Binds together with bS18 to 16S ribosomal RNA.</text>
</comment>
<dbReference type="Gene3D" id="3.30.70.60">
    <property type="match status" value="1"/>
</dbReference>
<dbReference type="NCBIfam" id="TIGR00166">
    <property type="entry name" value="S6"/>
    <property type="match status" value="1"/>
</dbReference>
<dbReference type="STRING" id="1797532.A2729_01185"/>
<evidence type="ECO:0000256" key="3">
    <source>
        <dbReference type="HAMAP-Rule" id="MF_00360"/>
    </source>
</evidence>
<reference evidence="4 5" key="1">
    <citation type="journal article" date="2016" name="Nat. Commun.">
        <title>Thousands of microbial genomes shed light on interconnected biogeochemical processes in an aquifer system.</title>
        <authorList>
            <person name="Anantharaman K."/>
            <person name="Brown C.T."/>
            <person name="Hug L.A."/>
            <person name="Sharon I."/>
            <person name="Castelle C.J."/>
            <person name="Probst A.J."/>
            <person name="Thomas B.C."/>
            <person name="Singh A."/>
            <person name="Wilkins M.J."/>
            <person name="Karaoz U."/>
            <person name="Brodie E.L."/>
            <person name="Williams K.H."/>
            <person name="Hubbard S.S."/>
            <person name="Banfield J.F."/>
        </authorList>
    </citation>
    <scope>NUCLEOTIDE SEQUENCE [LARGE SCALE GENOMIC DNA]</scope>
</reference>
<dbReference type="GO" id="GO:0006412">
    <property type="term" value="P:translation"/>
    <property type="evidence" value="ECO:0007669"/>
    <property type="project" value="UniProtKB-UniRule"/>
</dbReference>
<dbReference type="GO" id="GO:0005737">
    <property type="term" value="C:cytoplasm"/>
    <property type="evidence" value="ECO:0007669"/>
    <property type="project" value="UniProtKB-ARBA"/>
</dbReference>
<dbReference type="PANTHER" id="PTHR21011:SF1">
    <property type="entry name" value="SMALL RIBOSOMAL SUBUNIT PROTEIN BS6M"/>
    <property type="match status" value="1"/>
</dbReference>
<dbReference type="SUPFAM" id="SSF54995">
    <property type="entry name" value="Ribosomal protein S6"/>
    <property type="match status" value="1"/>
</dbReference>
<keyword evidence="3 4" id="KW-0689">Ribosomal protein</keyword>
<dbReference type="GO" id="GO:1990904">
    <property type="term" value="C:ribonucleoprotein complex"/>
    <property type="evidence" value="ECO:0007669"/>
    <property type="project" value="UniProtKB-KW"/>
</dbReference>
<dbReference type="GO" id="GO:0070181">
    <property type="term" value="F:small ribosomal subunit rRNA binding"/>
    <property type="evidence" value="ECO:0007669"/>
    <property type="project" value="TreeGrafter"/>
</dbReference>
<protein>
    <recommendedName>
        <fullName evidence="2 3">Small ribosomal subunit protein bS6</fullName>
    </recommendedName>
</protein>
<dbReference type="InterPro" id="IPR020814">
    <property type="entry name" value="Ribosomal_S6_plastid/chlpt"/>
</dbReference>
<dbReference type="InterPro" id="IPR035980">
    <property type="entry name" value="Ribosomal_bS6_sf"/>
</dbReference>
<gene>
    <name evidence="3" type="primary">rpsF</name>
    <name evidence="4" type="ORF">A2729_01185</name>
</gene>
<accession>A0A1G1XV53</accession>
<dbReference type="Proteomes" id="UP000178930">
    <property type="component" value="Unassembled WGS sequence"/>
</dbReference>
<dbReference type="HAMAP" id="MF_00360">
    <property type="entry name" value="Ribosomal_bS6"/>
    <property type="match status" value="1"/>
</dbReference>
<dbReference type="Pfam" id="PF01250">
    <property type="entry name" value="Ribosomal_S6"/>
    <property type="match status" value="1"/>
</dbReference>
<evidence type="ECO:0000256" key="2">
    <source>
        <dbReference type="ARBA" id="ARBA00035294"/>
    </source>
</evidence>
<evidence type="ECO:0000313" key="5">
    <source>
        <dbReference type="Proteomes" id="UP000178930"/>
    </source>
</evidence>
<dbReference type="PANTHER" id="PTHR21011">
    <property type="entry name" value="MITOCHONDRIAL 28S RIBOSOMAL PROTEIN S6"/>
    <property type="match status" value="1"/>
</dbReference>
<sequence>MNHYELLYLIPASFTEDELAPIQEKVKELLGRFQGEITLEENLGKKKLAYPIKHNHQGYYLLYEFDLPGENLKQLDRSLRLTQDILRHIIVKTPKIKPKPVSFLRTPREKLETKIKTSESKEGEHEKIRLEDLDQKLDEILERDIL</sequence>
<dbReference type="InterPro" id="IPR014717">
    <property type="entry name" value="Transl_elong_EF1B/ribsomal_bS6"/>
</dbReference>
<keyword evidence="3" id="KW-0687">Ribonucleoprotein</keyword>
<keyword evidence="3" id="KW-0699">rRNA-binding</keyword>
<keyword evidence="3" id="KW-0694">RNA-binding</keyword>
<organism evidence="4 5">
    <name type="scientific">Candidatus Buchananbacteria bacterium RIFCSPHIGHO2_01_FULL_39_14</name>
    <dbReference type="NCBI Taxonomy" id="1797532"/>
    <lineage>
        <taxon>Bacteria</taxon>
        <taxon>Candidatus Buchananiibacteriota</taxon>
    </lineage>
</organism>
<dbReference type="GO" id="GO:0003735">
    <property type="term" value="F:structural constituent of ribosome"/>
    <property type="evidence" value="ECO:0007669"/>
    <property type="project" value="InterPro"/>
</dbReference>
<dbReference type="GO" id="GO:0005840">
    <property type="term" value="C:ribosome"/>
    <property type="evidence" value="ECO:0007669"/>
    <property type="project" value="UniProtKB-KW"/>
</dbReference>
<evidence type="ECO:0000256" key="1">
    <source>
        <dbReference type="ARBA" id="ARBA00009512"/>
    </source>
</evidence>
<dbReference type="AlphaFoldDB" id="A0A1G1XV53"/>